<gene>
    <name evidence="2" type="ORF">P5673_029080</name>
</gene>
<dbReference type="PANTHER" id="PTHR24543">
    <property type="entry name" value="MULTICOPPER OXIDASE-RELATED"/>
    <property type="match status" value="1"/>
</dbReference>
<keyword evidence="3" id="KW-1185">Reference proteome</keyword>
<dbReference type="PROSITE" id="PS01285">
    <property type="entry name" value="FA58C_1"/>
    <property type="match status" value="1"/>
</dbReference>
<dbReference type="Pfam" id="PF00754">
    <property type="entry name" value="F5_F8_type_C"/>
    <property type="match status" value="1"/>
</dbReference>
<dbReference type="SUPFAM" id="SSF49785">
    <property type="entry name" value="Galactose-binding domain-like"/>
    <property type="match status" value="1"/>
</dbReference>
<protein>
    <submittedName>
        <fullName evidence="2">Contactin-associated protein 1</fullName>
    </submittedName>
</protein>
<dbReference type="PROSITE" id="PS50022">
    <property type="entry name" value="FA58C_3"/>
    <property type="match status" value="1"/>
</dbReference>
<evidence type="ECO:0000259" key="1">
    <source>
        <dbReference type="PROSITE" id="PS50022"/>
    </source>
</evidence>
<feature type="domain" description="F5/8 type C" evidence="1">
    <location>
        <begin position="1"/>
        <end position="77"/>
    </location>
</feature>
<accession>A0AAD9PWE6</accession>
<reference evidence="2" key="2">
    <citation type="journal article" date="2023" name="Science">
        <title>Genomic signatures of disease resistance in endangered staghorn corals.</title>
        <authorList>
            <person name="Vollmer S.V."/>
            <person name="Selwyn J.D."/>
            <person name="Despard B.A."/>
            <person name="Roesel C.L."/>
        </authorList>
    </citation>
    <scope>NUCLEOTIDE SEQUENCE</scope>
    <source>
        <strain evidence="2">K2</strain>
    </source>
</reference>
<dbReference type="AlphaFoldDB" id="A0AAD9PWE6"/>
<dbReference type="InterPro" id="IPR000421">
    <property type="entry name" value="FA58C"/>
</dbReference>
<evidence type="ECO:0000313" key="2">
    <source>
        <dbReference type="EMBL" id="KAK2550213.1"/>
    </source>
</evidence>
<name>A0AAD9PWE6_ACRCE</name>
<dbReference type="EMBL" id="JARQWQ010000113">
    <property type="protein sequence ID" value="KAK2550213.1"/>
    <property type="molecule type" value="Genomic_DNA"/>
</dbReference>
<organism evidence="2 3">
    <name type="scientific">Acropora cervicornis</name>
    <name type="common">Staghorn coral</name>
    <dbReference type="NCBI Taxonomy" id="6130"/>
    <lineage>
        <taxon>Eukaryota</taxon>
        <taxon>Metazoa</taxon>
        <taxon>Cnidaria</taxon>
        <taxon>Anthozoa</taxon>
        <taxon>Hexacorallia</taxon>
        <taxon>Scleractinia</taxon>
        <taxon>Astrocoeniina</taxon>
        <taxon>Acroporidae</taxon>
        <taxon>Acropora</taxon>
    </lineage>
</organism>
<proteinExistence type="predicted"/>
<evidence type="ECO:0000313" key="3">
    <source>
        <dbReference type="Proteomes" id="UP001249851"/>
    </source>
</evidence>
<dbReference type="InterPro" id="IPR008979">
    <property type="entry name" value="Galactose-bd-like_sf"/>
</dbReference>
<comment type="caution">
    <text evidence="2">The sequence shown here is derived from an EMBL/GenBank/DDBJ whole genome shotgun (WGS) entry which is preliminary data.</text>
</comment>
<dbReference type="Gene3D" id="2.60.120.260">
    <property type="entry name" value="Galactose-binding domain-like"/>
    <property type="match status" value="1"/>
</dbReference>
<dbReference type="Proteomes" id="UP001249851">
    <property type="component" value="Unassembled WGS sequence"/>
</dbReference>
<sequence>MTASTHFSFRYYPYYGRLHGTRGDGWAAKTGKSLTDWLQVDFGRTALVCAVATQGDINGNEWVIDFSLSFSSDGASWVYSEDSHGNKKASLYLFILTLEWCGVAITKRLKQRNSTKMINLSTKDNAVAPLYTTRTHIEEQ</sequence>
<reference evidence="2" key="1">
    <citation type="journal article" date="2023" name="G3 (Bethesda)">
        <title>Whole genome assembly and annotation of the endangered Caribbean coral Acropora cervicornis.</title>
        <authorList>
            <person name="Selwyn J.D."/>
            <person name="Vollmer S.V."/>
        </authorList>
    </citation>
    <scope>NUCLEOTIDE SEQUENCE</scope>
    <source>
        <strain evidence="2">K2</strain>
    </source>
</reference>